<dbReference type="EMBL" id="BGPR01023865">
    <property type="protein sequence ID" value="GBN91402.1"/>
    <property type="molecule type" value="Genomic_DNA"/>
</dbReference>
<comment type="caution">
    <text evidence="1">The sequence shown here is derived from an EMBL/GenBank/DDBJ whole genome shotgun (WGS) entry which is preliminary data.</text>
</comment>
<dbReference type="Proteomes" id="UP000499080">
    <property type="component" value="Unassembled WGS sequence"/>
</dbReference>
<gene>
    <name evidence="1" type="ORF">AVEN_255467_1</name>
</gene>
<organism evidence="1 2">
    <name type="scientific">Araneus ventricosus</name>
    <name type="common">Orbweaver spider</name>
    <name type="synonym">Epeira ventricosa</name>
    <dbReference type="NCBI Taxonomy" id="182803"/>
    <lineage>
        <taxon>Eukaryota</taxon>
        <taxon>Metazoa</taxon>
        <taxon>Ecdysozoa</taxon>
        <taxon>Arthropoda</taxon>
        <taxon>Chelicerata</taxon>
        <taxon>Arachnida</taxon>
        <taxon>Araneae</taxon>
        <taxon>Araneomorphae</taxon>
        <taxon>Entelegynae</taxon>
        <taxon>Araneoidea</taxon>
        <taxon>Araneidae</taxon>
        <taxon>Araneus</taxon>
    </lineage>
</organism>
<feature type="non-terminal residue" evidence="1">
    <location>
        <position position="1"/>
    </location>
</feature>
<reference evidence="1 2" key="1">
    <citation type="journal article" date="2019" name="Sci. Rep.">
        <title>Orb-weaving spider Araneus ventricosus genome elucidates the spidroin gene catalogue.</title>
        <authorList>
            <person name="Kono N."/>
            <person name="Nakamura H."/>
            <person name="Ohtoshi R."/>
            <person name="Moran D.A.P."/>
            <person name="Shinohara A."/>
            <person name="Yoshida Y."/>
            <person name="Fujiwara M."/>
            <person name="Mori M."/>
            <person name="Tomita M."/>
            <person name="Arakawa K."/>
        </authorList>
    </citation>
    <scope>NUCLEOTIDE SEQUENCE [LARGE SCALE GENOMIC DNA]</scope>
</reference>
<evidence type="ECO:0000313" key="2">
    <source>
        <dbReference type="Proteomes" id="UP000499080"/>
    </source>
</evidence>
<accession>A0A4Y2SST6</accession>
<sequence>NRVIGITFPHLLEQTLITSITPGSHPCDYSCGAQGDIRLPDNPATLHESRVDLWWTCLHFYDNI</sequence>
<name>A0A4Y2SST6_ARAVE</name>
<dbReference type="AlphaFoldDB" id="A0A4Y2SST6"/>
<protein>
    <submittedName>
        <fullName evidence="1">Uncharacterized protein</fullName>
    </submittedName>
</protein>
<keyword evidence="2" id="KW-1185">Reference proteome</keyword>
<evidence type="ECO:0000313" key="1">
    <source>
        <dbReference type="EMBL" id="GBN91402.1"/>
    </source>
</evidence>
<proteinExistence type="predicted"/>